<protein>
    <submittedName>
        <fullName evidence="3">PDZ domain-containing protein</fullName>
    </submittedName>
</protein>
<reference evidence="4" key="1">
    <citation type="journal article" date="2008" name="Nat. Genet.">
        <title>The Pristionchus pacificus genome provides a unique perspective on nematode lifestyle and parasitism.</title>
        <authorList>
            <person name="Dieterich C."/>
            <person name="Clifton S.W."/>
            <person name="Schuster L.N."/>
            <person name="Chinwalla A."/>
            <person name="Delehaunty K."/>
            <person name="Dinkelacker I."/>
            <person name="Fulton L."/>
            <person name="Fulton R."/>
            <person name="Godfrey J."/>
            <person name="Minx P."/>
            <person name="Mitreva M."/>
            <person name="Roeseler W."/>
            <person name="Tian H."/>
            <person name="Witte H."/>
            <person name="Yang S.P."/>
            <person name="Wilson R.K."/>
            <person name="Sommer R.J."/>
        </authorList>
    </citation>
    <scope>NUCLEOTIDE SEQUENCE [LARGE SCALE GENOMIC DNA]</scope>
    <source>
        <strain evidence="4">PS312</strain>
    </source>
</reference>
<proteinExistence type="predicted"/>
<keyword evidence="2" id="KW-1133">Transmembrane helix</keyword>
<dbReference type="InterPro" id="IPR000668">
    <property type="entry name" value="Peptidase_C1A_C"/>
</dbReference>
<feature type="compositionally biased region" description="Low complexity" evidence="1">
    <location>
        <begin position="161"/>
        <end position="188"/>
    </location>
</feature>
<feature type="compositionally biased region" description="Low complexity" evidence="1">
    <location>
        <begin position="902"/>
        <end position="925"/>
    </location>
</feature>
<name>A0A2A6D0U8_PRIPA</name>
<dbReference type="CDD" id="cd00136">
    <property type="entry name" value="PDZ_canonical"/>
    <property type="match status" value="2"/>
</dbReference>
<dbReference type="SUPFAM" id="SSF54001">
    <property type="entry name" value="Cysteine proteinases"/>
    <property type="match status" value="2"/>
</dbReference>
<dbReference type="InterPro" id="IPR036034">
    <property type="entry name" value="PDZ_sf"/>
</dbReference>
<evidence type="ECO:0000256" key="2">
    <source>
        <dbReference type="SAM" id="Phobius"/>
    </source>
</evidence>
<keyword evidence="4" id="KW-1185">Reference proteome</keyword>
<dbReference type="Gene3D" id="3.90.70.10">
    <property type="entry name" value="Cysteine proteinases"/>
    <property type="match status" value="2"/>
</dbReference>
<dbReference type="Gene3D" id="2.30.42.10">
    <property type="match status" value="2"/>
</dbReference>
<dbReference type="SMART" id="SM00645">
    <property type="entry name" value="Pept_C1"/>
    <property type="match status" value="2"/>
</dbReference>
<feature type="region of interest" description="Disordered" evidence="1">
    <location>
        <begin position="902"/>
        <end position="930"/>
    </location>
</feature>
<dbReference type="CDD" id="cd02248">
    <property type="entry name" value="Peptidase_C1A"/>
    <property type="match status" value="2"/>
</dbReference>
<feature type="region of interest" description="Disordered" evidence="1">
    <location>
        <begin position="153"/>
        <end position="194"/>
    </location>
</feature>
<keyword evidence="2" id="KW-0812">Transmembrane</keyword>
<dbReference type="SMART" id="SM00228">
    <property type="entry name" value="PDZ"/>
    <property type="match status" value="2"/>
</dbReference>
<accession>A0A8R1YK91</accession>
<dbReference type="InterPro" id="IPR001478">
    <property type="entry name" value="PDZ"/>
</dbReference>
<evidence type="ECO:0000313" key="3">
    <source>
        <dbReference type="EnsemblMetazoa" id="PPA21780.1"/>
    </source>
</evidence>
<dbReference type="PROSITE" id="PS50106">
    <property type="entry name" value="PDZ"/>
    <property type="match status" value="2"/>
</dbReference>
<keyword evidence="2" id="KW-0472">Membrane</keyword>
<dbReference type="GO" id="GO:0006508">
    <property type="term" value="P:proteolysis"/>
    <property type="evidence" value="ECO:0007669"/>
    <property type="project" value="InterPro"/>
</dbReference>
<feature type="transmembrane region" description="Helical" evidence="2">
    <location>
        <begin position="97"/>
        <end position="117"/>
    </location>
</feature>
<dbReference type="InterPro" id="IPR040264">
    <property type="entry name" value="T15H9.4-like"/>
</dbReference>
<evidence type="ECO:0000256" key="1">
    <source>
        <dbReference type="SAM" id="MobiDB-lite"/>
    </source>
</evidence>
<gene>
    <name evidence="3" type="primary">WBGene00111334</name>
</gene>
<dbReference type="GO" id="GO:0000785">
    <property type="term" value="C:chromatin"/>
    <property type="evidence" value="ECO:0000318"/>
    <property type="project" value="GO_Central"/>
</dbReference>
<dbReference type="PANTHER" id="PTHR31327">
    <property type="entry name" value="SPERM MEIOSIS PDZ DOMAIN CONTAINING PROTEINS-RELATED"/>
    <property type="match status" value="1"/>
</dbReference>
<dbReference type="InterPro" id="IPR039417">
    <property type="entry name" value="Peptidase_C1A_papain-like"/>
</dbReference>
<reference evidence="3" key="2">
    <citation type="submission" date="2022-06" db="UniProtKB">
        <authorList>
            <consortium name="EnsemblMetazoa"/>
        </authorList>
    </citation>
    <scope>IDENTIFICATION</scope>
    <source>
        <strain evidence="3">PS312</strain>
    </source>
</reference>
<dbReference type="AlphaFoldDB" id="A0A2A6D0U8"/>
<dbReference type="Proteomes" id="UP000005239">
    <property type="component" value="Unassembled WGS sequence"/>
</dbReference>
<accession>A0A2A6D0U8</accession>
<dbReference type="Pfam" id="PF00112">
    <property type="entry name" value="Peptidase_C1"/>
    <property type="match status" value="2"/>
</dbReference>
<dbReference type="PANTHER" id="PTHR31327:SF7">
    <property type="entry name" value="PDZ DOMAIN-CONTAINING PROTEIN"/>
    <property type="match status" value="1"/>
</dbReference>
<dbReference type="GO" id="GO:0008234">
    <property type="term" value="F:cysteine-type peptidase activity"/>
    <property type="evidence" value="ECO:0007669"/>
    <property type="project" value="InterPro"/>
</dbReference>
<sequence>MGVMGTHSSPPSPLLSFLFPLLHRESRMADPPRGSSLPPRNESDEITTMINPAYSGSVAPTDSVHFSSSREAIVEIRETTSKPDETSSKKRIKYSRIIFSLLILILATFNIYHYVIWRSERVPANIEADNEMISDLEVFLDIAILLNPGNSTEHSPSLEMSSTTEIPPTSTSTTESTTTTSTEPPTSTLSHREQMRETYRNFTEWYYRPFSETGLDNYIANAEYFSKGSATFGETQFADLDVVQLRKLVNSAKDPKRSFIDKRCDIHTYYGDEKVEKRIEGSKLFATNERIPSRVDLRRRGIIGDVRNQGTTCNAGYAFAVTSLLESKIITNGERLSVQMLLADDYNHHCEGGETFRAMESVQHSGIVKEEVLNFDESQHWHGIDDNATRFDYAQACVITRSHRDESSHRHPNGGWSWVTVPAADVPTLTYIKHFLAKVGTVVVEVPVVHSFFFYTNGIYSPDCRSSSLIGYHPALLVGYGMRNGTNVWILRNSFGTEWGINGDFEMARDTNCETFEYAFTFYNSSVHPSLPTFKTTMSEEKGKEMTIEIPMEEGEPLGATPNDKMIVTKVQAGTVSEGKLKIGDQILRVNDTVIKDTHHFFALLRFASPCARLAIFRDEKKAEELASRVHIPADRERNITRRDGFSYELVKMTWKAGGPKLGLGIKHFQNRVLVSKTDPSSISAECLKIGDHIVDINGQPVTDKDVARGILVKGLQAHGEVTMVIERPETMEAKHWTSRALTVQAVQPPSVQMNSDVRDIAQKERARLAAKVGKELKSILGGQKKAAAVAIDDRQFGHVIASDNEGKNLLMADTPRSGSLPLLNEANDVQNVLNPAYSGSMTTSARYSTHQDIIEMEIEMGKPTETSSMKRIKDLEAIIDIAIISVPENITQELGTEISSTTQTTLSSTTITPPIPSEESTSSTIDRPFNRTYSEKGLDNYIANMECFSTGSADIGETQFADLSETQLRKLLNPMRDPKRNDTSKRCGIHTYIVKYQNNVNIGIKNEKYINGSILYDNHDKIPSRVDLRRRGIISDVRNQGTSCNAGYSFAVTDLLESKVDTNVQRLSVQMLLASDYNHHCEGGETFRAMKAAEEDGIVSENILSFDETQQWHDIGENATRFKFENACVLLGSRMEGETYYDLRAQSYRVIKETNITASTYIKQFLAKIGTVVVEVPVNRSFFFYKSGLYSPDCTNGTILGYQPTVLVGYGKRNGEDIWILRNSFGTEWGINGDFEMRSSSNCGTFDYAFTFYKDIAKF</sequence>
<evidence type="ECO:0000313" key="4">
    <source>
        <dbReference type="Proteomes" id="UP000005239"/>
    </source>
</evidence>
<organism evidence="3 4">
    <name type="scientific">Pristionchus pacificus</name>
    <name type="common">Parasitic nematode worm</name>
    <dbReference type="NCBI Taxonomy" id="54126"/>
    <lineage>
        <taxon>Eukaryota</taxon>
        <taxon>Metazoa</taxon>
        <taxon>Ecdysozoa</taxon>
        <taxon>Nematoda</taxon>
        <taxon>Chromadorea</taxon>
        <taxon>Rhabditida</taxon>
        <taxon>Rhabditina</taxon>
        <taxon>Diplogasteromorpha</taxon>
        <taxon>Diplogasteroidea</taxon>
        <taxon>Neodiplogasteridae</taxon>
        <taxon>Pristionchus</taxon>
    </lineage>
</organism>
<dbReference type="InterPro" id="IPR038765">
    <property type="entry name" value="Papain-like_cys_pep_sf"/>
</dbReference>
<dbReference type="SUPFAM" id="SSF50156">
    <property type="entry name" value="PDZ domain-like"/>
    <property type="match status" value="2"/>
</dbReference>
<dbReference type="EnsemblMetazoa" id="PPA21780.1">
    <property type="protein sequence ID" value="PPA21780.1"/>
    <property type="gene ID" value="WBGene00111334"/>
</dbReference>